<keyword evidence="2" id="KW-1185">Reference proteome</keyword>
<dbReference type="KEGG" id="fae:FAES_2521"/>
<dbReference type="AlphaFoldDB" id="I0K8S7"/>
<evidence type="ECO:0000313" key="1">
    <source>
        <dbReference type="EMBL" id="CCH00530.1"/>
    </source>
</evidence>
<dbReference type="EMBL" id="HE796683">
    <property type="protein sequence ID" value="CCH00530.1"/>
    <property type="molecule type" value="Genomic_DNA"/>
</dbReference>
<sequence>MRLLFAGSLAAVALSACTNLRTEIDPSELPGEPEKIVVYGYISPQDTILSVRVGRSKPVLGDGAEAVPFNINNATVSINNGTQTVRLTYNSTDQVYRVKASTLPIRAGQTYTLDVSTPDGKRVTAQANVPKPIAIQSVRIDSSIVDAGTAWKKSYLMTISWQDPVGEENFYRYGGTFNWNPNQAYPINGQPKPSPVTLRTIPFQRENTTGNLVTDKNQDGVVLSSQSSSEIVNVSLDDKVPNAQTQVAKIRLGSVYPGATVTAQLLHLDKLYYRYANAVINQRRNRDNPFAEPVLIPTNIVGGLGCFVGYNRTDKAILLR</sequence>
<dbReference type="Proteomes" id="UP000011058">
    <property type="component" value="Chromosome"/>
</dbReference>
<proteinExistence type="predicted"/>
<dbReference type="Pfam" id="PF14054">
    <property type="entry name" value="DUF4249"/>
    <property type="match status" value="1"/>
</dbReference>
<protein>
    <recommendedName>
        <fullName evidence="3">DUF4249 domain-containing protein</fullName>
    </recommendedName>
</protein>
<accession>I0K8S7</accession>
<dbReference type="eggNOG" id="ENOG5031UUW">
    <property type="taxonomic scope" value="Bacteria"/>
</dbReference>
<evidence type="ECO:0008006" key="3">
    <source>
        <dbReference type="Google" id="ProtNLM"/>
    </source>
</evidence>
<dbReference type="InterPro" id="IPR025345">
    <property type="entry name" value="DUF4249"/>
</dbReference>
<dbReference type="STRING" id="1166018.FAES_2521"/>
<gene>
    <name evidence="1" type="ORF">FAES_2521</name>
</gene>
<evidence type="ECO:0000313" key="2">
    <source>
        <dbReference type="Proteomes" id="UP000011058"/>
    </source>
</evidence>
<name>I0K8S7_9BACT</name>
<organism evidence="1 2">
    <name type="scientific">Fibrella aestuarina BUZ 2</name>
    <dbReference type="NCBI Taxonomy" id="1166018"/>
    <lineage>
        <taxon>Bacteria</taxon>
        <taxon>Pseudomonadati</taxon>
        <taxon>Bacteroidota</taxon>
        <taxon>Cytophagia</taxon>
        <taxon>Cytophagales</taxon>
        <taxon>Spirosomataceae</taxon>
        <taxon>Fibrella</taxon>
    </lineage>
</organism>
<reference evidence="1 2" key="1">
    <citation type="journal article" date="2012" name="J. Bacteriol.">
        <title>Genome Sequence of Fibrella aestuarina BUZ 2T, a Filamentous Marine Bacterium.</title>
        <authorList>
            <person name="Filippini M."/>
            <person name="Qi W."/>
            <person name="Blom J."/>
            <person name="Goesmann A."/>
            <person name="Smits T.H."/>
            <person name="Bagheri H.C."/>
        </authorList>
    </citation>
    <scope>NUCLEOTIDE SEQUENCE [LARGE SCALE GENOMIC DNA]</scope>
    <source>
        <strain evidence="2">BUZ 2T</strain>
    </source>
</reference>
<dbReference type="PATRIC" id="fig|1166018.3.peg.4284"/>
<dbReference type="PROSITE" id="PS51257">
    <property type="entry name" value="PROKAR_LIPOPROTEIN"/>
    <property type="match status" value="1"/>
</dbReference>
<dbReference type="HOGENOM" id="CLU_865750_0_0_10"/>